<name>A0A1Y1WDQ8_9FUNG</name>
<dbReference type="EMBL" id="MCFD01000004">
    <property type="protein sequence ID" value="ORX71468.1"/>
    <property type="molecule type" value="Genomic_DNA"/>
</dbReference>
<dbReference type="Proteomes" id="UP000193922">
    <property type="component" value="Unassembled WGS sequence"/>
</dbReference>
<proteinExistence type="predicted"/>
<accession>A0A1Y1WDQ8</accession>
<gene>
    <name evidence="1" type="ORF">DL89DRAFT_266488</name>
</gene>
<evidence type="ECO:0000313" key="1">
    <source>
        <dbReference type="EMBL" id="ORX71468.1"/>
    </source>
</evidence>
<comment type="caution">
    <text evidence="1">The sequence shown here is derived from an EMBL/GenBank/DDBJ whole genome shotgun (WGS) entry which is preliminary data.</text>
</comment>
<dbReference type="RefSeq" id="XP_040744983.1">
    <property type="nucleotide sequence ID" value="XM_040887095.1"/>
</dbReference>
<dbReference type="AlphaFoldDB" id="A0A1Y1WDQ8"/>
<organism evidence="1 2">
    <name type="scientific">Linderina pennispora</name>
    <dbReference type="NCBI Taxonomy" id="61395"/>
    <lineage>
        <taxon>Eukaryota</taxon>
        <taxon>Fungi</taxon>
        <taxon>Fungi incertae sedis</taxon>
        <taxon>Zoopagomycota</taxon>
        <taxon>Kickxellomycotina</taxon>
        <taxon>Kickxellomycetes</taxon>
        <taxon>Kickxellales</taxon>
        <taxon>Kickxellaceae</taxon>
        <taxon>Linderina</taxon>
    </lineage>
</organism>
<sequence>MAKDAPKQKSWLSSVKDWLITNEVPRAAPGEEVSRFSNVSTGIGSWNMYSHSKNRSLAQKNLAKKQVDWDCETKASS</sequence>
<reference evidence="1 2" key="1">
    <citation type="submission" date="2016-07" db="EMBL/GenBank/DDBJ databases">
        <title>Pervasive Adenine N6-methylation of Active Genes in Fungi.</title>
        <authorList>
            <consortium name="DOE Joint Genome Institute"/>
            <person name="Mondo S.J."/>
            <person name="Dannebaum R.O."/>
            <person name="Kuo R.C."/>
            <person name="Labutti K."/>
            <person name="Haridas S."/>
            <person name="Kuo A."/>
            <person name="Salamov A."/>
            <person name="Ahrendt S.R."/>
            <person name="Lipzen A."/>
            <person name="Sullivan W."/>
            <person name="Andreopoulos W.B."/>
            <person name="Clum A."/>
            <person name="Lindquist E."/>
            <person name="Daum C."/>
            <person name="Ramamoorthy G.K."/>
            <person name="Gryganskyi A."/>
            <person name="Culley D."/>
            <person name="Magnuson J.K."/>
            <person name="James T.Y."/>
            <person name="O'Malley M.A."/>
            <person name="Stajich J.E."/>
            <person name="Spatafora J.W."/>
            <person name="Visel A."/>
            <person name="Grigoriev I.V."/>
        </authorList>
    </citation>
    <scope>NUCLEOTIDE SEQUENCE [LARGE SCALE GENOMIC DNA]</scope>
    <source>
        <strain evidence="1 2">ATCC 12442</strain>
    </source>
</reference>
<evidence type="ECO:0000313" key="2">
    <source>
        <dbReference type="Proteomes" id="UP000193922"/>
    </source>
</evidence>
<dbReference type="OrthoDB" id="428260at2759"/>
<keyword evidence="2" id="KW-1185">Reference proteome</keyword>
<dbReference type="GeneID" id="63803743"/>
<protein>
    <submittedName>
        <fullName evidence="1">Uncharacterized protein</fullName>
    </submittedName>
</protein>